<keyword evidence="1" id="KW-0472">Membrane</keyword>
<feature type="transmembrane region" description="Helical" evidence="1">
    <location>
        <begin position="127"/>
        <end position="143"/>
    </location>
</feature>
<dbReference type="KEGG" id="chk:D4L85_24890"/>
<dbReference type="EMBL" id="CP032382">
    <property type="protein sequence ID" value="AYB33619.1"/>
    <property type="molecule type" value="Genomic_DNA"/>
</dbReference>
<gene>
    <name evidence="2" type="ORF">D4L85_24890</name>
</gene>
<keyword evidence="3" id="KW-1185">Reference proteome</keyword>
<feature type="transmembrane region" description="Helical" evidence="1">
    <location>
        <begin position="72"/>
        <end position="93"/>
    </location>
</feature>
<evidence type="ECO:0000256" key="1">
    <source>
        <dbReference type="SAM" id="Phobius"/>
    </source>
</evidence>
<name>A0A385SR42_9BACT</name>
<evidence type="ECO:0000313" key="3">
    <source>
        <dbReference type="Proteomes" id="UP000266183"/>
    </source>
</evidence>
<feature type="transmembrane region" description="Helical" evidence="1">
    <location>
        <begin position="49"/>
        <end position="66"/>
    </location>
</feature>
<keyword evidence="1" id="KW-1133">Transmembrane helix</keyword>
<accession>A0A385SR42</accession>
<keyword evidence="1" id="KW-0812">Transmembrane</keyword>
<organism evidence="2 3">
    <name type="scientific">Chryseolinea soli</name>
    <dbReference type="NCBI Taxonomy" id="2321403"/>
    <lineage>
        <taxon>Bacteria</taxon>
        <taxon>Pseudomonadati</taxon>
        <taxon>Bacteroidota</taxon>
        <taxon>Cytophagia</taxon>
        <taxon>Cytophagales</taxon>
        <taxon>Fulvivirgaceae</taxon>
        <taxon>Chryseolinea</taxon>
    </lineage>
</organism>
<reference evidence="3" key="1">
    <citation type="submission" date="2018-09" db="EMBL/GenBank/DDBJ databases">
        <title>Chryseolinea sp. KIS68-18 isolated from soil.</title>
        <authorList>
            <person name="Weon H.-Y."/>
            <person name="Kwon S.-W."/>
            <person name="Lee S.A."/>
        </authorList>
    </citation>
    <scope>NUCLEOTIDE SEQUENCE [LARGE SCALE GENOMIC DNA]</scope>
    <source>
        <strain evidence="3">KIS68-18</strain>
    </source>
</reference>
<feature type="transmembrane region" description="Helical" evidence="1">
    <location>
        <begin position="149"/>
        <end position="166"/>
    </location>
</feature>
<sequence>MSLDEMIINWRNQTAYKEVQIRQETLHFLFKEKSKNVLSRIHVYLKRELGLIILATISFDALFFMVEMPFTSLRLICFAVFNVITFVCIFSYLKTLNKSKLKYSDDLETNLRTIIQGLTQFRNRYKLINIPVVFVCILMFAGSHDLLTLVPWMILEVLLWRSILLPKMRARFQAYKTDLECTLRLLQESA</sequence>
<dbReference type="Proteomes" id="UP000266183">
    <property type="component" value="Chromosome"/>
</dbReference>
<dbReference type="AlphaFoldDB" id="A0A385SR42"/>
<proteinExistence type="predicted"/>
<protein>
    <submittedName>
        <fullName evidence="2">Uncharacterized protein</fullName>
    </submittedName>
</protein>
<evidence type="ECO:0000313" key="2">
    <source>
        <dbReference type="EMBL" id="AYB33619.1"/>
    </source>
</evidence>